<gene>
    <name evidence="1" type="ORF">BDN72DRAFT_833345</name>
</gene>
<name>A0ACD3B7Z2_9AGAR</name>
<dbReference type="EMBL" id="ML208268">
    <property type="protein sequence ID" value="TFK74438.1"/>
    <property type="molecule type" value="Genomic_DNA"/>
</dbReference>
<evidence type="ECO:0000313" key="1">
    <source>
        <dbReference type="EMBL" id="TFK74438.1"/>
    </source>
</evidence>
<evidence type="ECO:0000313" key="2">
    <source>
        <dbReference type="Proteomes" id="UP000308600"/>
    </source>
</evidence>
<keyword evidence="2" id="KW-1185">Reference proteome</keyword>
<dbReference type="Proteomes" id="UP000308600">
    <property type="component" value="Unassembled WGS sequence"/>
</dbReference>
<sequence>MGIDGLIFLDNTGRPIIQSGFRASPSAYPLLHIDAYNNAAAKAARPGDVDPVLYVQAYNISDGPSACCHIACGDMRLLCPISGDVDPLFAFAFLQAFIDILNEYFGNISAATLKDNFDTVYQLLEETLDSSGQPLTTSPNALRDIVLLPSLMSKLLSAAAANFTSTINAGSGPAAGTFSSQIPWRKANLRYASNEVYVDVHEELRAIVNKHGTALSSNVWGKLEANTKLSGYPDCTLTFSNSHVLTDCVFHPCVRLQKWNRDRILSFVPPDGRFTLMEYRYSPAASASSSAAARLTATTPAVTTGATSSSLAITKDTVPVPIAAKISVEFEENTASFDITLTSRLTSRAIEHVVAELHLGEGATGIKCVASRGTGGSSAFSRGIGAMDVPGVPGSSGASWVFDSKRMVLRWEIPSMQSSSSWNIQGSFTSATSKRPRPSHALQIRFEIATHTFSALKVDQLKILNEQYKLFKGVRGRSLGDIEWRW</sequence>
<reference evidence="1 2" key="1">
    <citation type="journal article" date="2019" name="Nat. Ecol. Evol.">
        <title>Megaphylogeny resolves global patterns of mushroom evolution.</title>
        <authorList>
            <person name="Varga T."/>
            <person name="Krizsan K."/>
            <person name="Foldi C."/>
            <person name="Dima B."/>
            <person name="Sanchez-Garcia M."/>
            <person name="Sanchez-Ramirez S."/>
            <person name="Szollosi G.J."/>
            <person name="Szarkandi J.G."/>
            <person name="Papp V."/>
            <person name="Albert L."/>
            <person name="Andreopoulos W."/>
            <person name="Angelini C."/>
            <person name="Antonin V."/>
            <person name="Barry K.W."/>
            <person name="Bougher N.L."/>
            <person name="Buchanan P."/>
            <person name="Buyck B."/>
            <person name="Bense V."/>
            <person name="Catcheside P."/>
            <person name="Chovatia M."/>
            <person name="Cooper J."/>
            <person name="Damon W."/>
            <person name="Desjardin D."/>
            <person name="Finy P."/>
            <person name="Geml J."/>
            <person name="Haridas S."/>
            <person name="Hughes K."/>
            <person name="Justo A."/>
            <person name="Karasinski D."/>
            <person name="Kautmanova I."/>
            <person name="Kiss B."/>
            <person name="Kocsube S."/>
            <person name="Kotiranta H."/>
            <person name="LaButti K.M."/>
            <person name="Lechner B.E."/>
            <person name="Liimatainen K."/>
            <person name="Lipzen A."/>
            <person name="Lukacs Z."/>
            <person name="Mihaltcheva S."/>
            <person name="Morgado L.N."/>
            <person name="Niskanen T."/>
            <person name="Noordeloos M.E."/>
            <person name="Ohm R.A."/>
            <person name="Ortiz-Santana B."/>
            <person name="Ovrebo C."/>
            <person name="Racz N."/>
            <person name="Riley R."/>
            <person name="Savchenko A."/>
            <person name="Shiryaev A."/>
            <person name="Soop K."/>
            <person name="Spirin V."/>
            <person name="Szebenyi C."/>
            <person name="Tomsovsky M."/>
            <person name="Tulloss R.E."/>
            <person name="Uehling J."/>
            <person name="Grigoriev I.V."/>
            <person name="Vagvolgyi C."/>
            <person name="Papp T."/>
            <person name="Martin F.M."/>
            <person name="Miettinen O."/>
            <person name="Hibbett D.S."/>
            <person name="Nagy L.G."/>
        </authorList>
    </citation>
    <scope>NUCLEOTIDE SEQUENCE [LARGE SCALE GENOMIC DNA]</scope>
    <source>
        <strain evidence="1 2">NL-1719</strain>
    </source>
</reference>
<proteinExistence type="predicted"/>
<protein>
    <submittedName>
        <fullName evidence="1">Clathrin adaptor, mu subunit</fullName>
    </submittedName>
</protein>
<accession>A0ACD3B7Z2</accession>
<organism evidence="1 2">
    <name type="scientific">Pluteus cervinus</name>
    <dbReference type="NCBI Taxonomy" id="181527"/>
    <lineage>
        <taxon>Eukaryota</taxon>
        <taxon>Fungi</taxon>
        <taxon>Dikarya</taxon>
        <taxon>Basidiomycota</taxon>
        <taxon>Agaricomycotina</taxon>
        <taxon>Agaricomycetes</taxon>
        <taxon>Agaricomycetidae</taxon>
        <taxon>Agaricales</taxon>
        <taxon>Pluteineae</taxon>
        <taxon>Pluteaceae</taxon>
        <taxon>Pluteus</taxon>
    </lineage>
</organism>